<reference evidence="2 3" key="1">
    <citation type="journal article" date="2017" name="Gigascience">
        <title>Draft genome of the honey bee ectoparasitic mite, Tropilaelaps mercedesae, is shaped by the parasitic life history.</title>
        <authorList>
            <person name="Dong X."/>
            <person name="Armstrong S.D."/>
            <person name="Xia D."/>
            <person name="Makepeace B.L."/>
            <person name="Darby A.C."/>
            <person name="Kadowaki T."/>
        </authorList>
    </citation>
    <scope>NUCLEOTIDE SEQUENCE [LARGE SCALE GENOMIC DNA]</scope>
    <source>
        <strain evidence="2">Wuxi-XJTLU</strain>
    </source>
</reference>
<organism evidence="2 3">
    <name type="scientific">Tropilaelaps mercedesae</name>
    <dbReference type="NCBI Taxonomy" id="418985"/>
    <lineage>
        <taxon>Eukaryota</taxon>
        <taxon>Metazoa</taxon>
        <taxon>Ecdysozoa</taxon>
        <taxon>Arthropoda</taxon>
        <taxon>Chelicerata</taxon>
        <taxon>Arachnida</taxon>
        <taxon>Acari</taxon>
        <taxon>Parasitiformes</taxon>
        <taxon>Mesostigmata</taxon>
        <taxon>Gamasina</taxon>
        <taxon>Dermanyssoidea</taxon>
        <taxon>Laelapidae</taxon>
        <taxon>Tropilaelaps</taxon>
    </lineage>
</organism>
<dbReference type="AlphaFoldDB" id="A0A1V9XGM9"/>
<dbReference type="InParanoid" id="A0A1V9XGM9"/>
<dbReference type="Proteomes" id="UP000192247">
    <property type="component" value="Unassembled WGS sequence"/>
</dbReference>
<feature type="compositionally biased region" description="Polar residues" evidence="1">
    <location>
        <begin position="237"/>
        <end position="247"/>
    </location>
</feature>
<evidence type="ECO:0000256" key="1">
    <source>
        <dbReference type="SAM" id="MobiDB-lite"/>
    </source>
</evidence>
<evidence type="ECO:0000313" key="2">
    <source>
        <dbReference type="EMBL" id="OQR72581.1"/>
    </source>
</evidence>
<comment type="caution">
    <text evidence="2">The sequence shown here is derived from an EMBL/GenBank/DDBJ whole genome shotgun (WGS) entry which is preliminary data.</text>
</comment>
<proteinExistence type="predicted"/>
<keyword evidence="3" id="KW-1185">Reference proteome</keyword>
<feature type="region of interest" description="Disordered" evidence="1">
    <location>
        <begin position="473"/>
        <end position="501"/>
    </location>
</feature>
<gene>
    <name evidence="2" type="ORF">BIW11_10295</name>
</gene>
<sequence length="501" mass="51441">MSSPMRAPSQGQPNGFASYGASPSPTGSTQNGAPVSSPYQPSPADTSSSPHSQFSTGSLQAPNSYSSPQSSGGPSSNGSPPSAGSQSGQTVANVPQPNPSFRDVFGQLAVANQFTGAVPGSVGSVSTVTPMDCQPFAPTEVPMNVDSPVTPAGGCATVTSPSSSGQQRHSPVFVQQQQHQPTNVVQPGSRASPVNHQMAITSPLSNGTMQQAPGQTFTDHAMNGLQSGLASAHGASAISQNGTSSAGLQHHVPPTACESLTGRDGFSAGQIQPHGFGTSTSALGMTASQKMAMDQFVSQVRAQVSESQAVSNVALANQLFVSNGITFSTTSGATQTAQQQTVVNGGHAVNPAGNPGGQSLFTQPLPNASEMQKNDAPVITMDTSLSHPKQTATLQTADHNAVKIHQQHVMPQAGQGPPQQQVVVTQQMDCQLQSMSMLPESELIRIINPDSFAPSSIQVQTGTVQMARMTPMEASASTPAVNGPPRHDQRMQHGGPEPALF</sequence>
<name>A0A1V9XGM9_9ACAR</name>
<feature type="compositionally biased region" description="Low complexity" evidence="1">
    <location>
        <begin position="60"/>
        <end position="89"/>
    </location>
</feature>
<protein>
    <submittedName>
        <fullName evidence="2">Uncharacterized protein</fullName>
    </submittedName>
</protein>
<feature type="compositionally biased region" description="Polar residues" evidence="1">
    <location>
        <begin position="1"/>
        <end position="59"/>
    </location>
</feature>
<feature type="region of interest" description="Disordered" evidence="1">
    <location>
        <begin position="237"/>
        <end position="279"/>
    </location>
</feature>
<accession>A0A1V9XGM9</accession>
<dbReference type="EMBL" id="MNPL01011494">
    <property type="protein sequence ID" value="OQR72581.1"/>
    <property type="molecule type" value="Genomic_DNA"/>
</dbReference>
<feature type="region of interest" description="Disordered" evidence="1">
    <location>
        <begin position="1"/>
        <end position="99"/>
    </location>
</feature>
<evidence type="ECO:0000313" key="3">
    <source>
        <dbReference type="Proteomes" id="UP000192247"/>
    </source>
</evidence>